<dbReference type="AlphaFoldDB" id="A0AAE1XA51"/>
<accession>A0AAE1XA51</accession>
<dbReference type="Proteomes" id="UP001289374">
    <property type="component" value="Unassembled WGS sequence"/>
</dbReference>
<keyword evidence="2" id="KW-1185">Reference proteome</keyword>
<evidence type="ECO:0000313" key="2">
    <source>
        <dbReference type="Proteomes" id="UP001289374"/>
    </source>
</evidence>
<proteinExistence type="predicted"/>
<sequence>MTDASQGYHQIMLAIEDHKNVSFITSSMTFCYVAMSFELTNAGATYQQPDNKIFRPQLGGNVEVYVDGIIVKSKITFNRVADLEETFEVLKELSVTTLLLFSSHDHTGVALNYQLRLHRPVPTVCYFTGRLEVE</sequence>
<dbReference type="Gene3D" id="3.10.10.10">
    <property type="entry name" value="HIV Type 1 Reverse Transcriptase, subunit A, domain 1"/>
    <property type="match status" value="1"/>
</dbReference>
<protein>
    <submittedName>
        <fullName evidence="1">Uncharacterized protein</fullName>
    </submittedName>
</protein>
<evidence type="ECO:0000313" key="1">
    <source>
        <dbReference type="EMBL" id="KAK4408038.1"/>
    </source>
</evidence>
<gene>
    <name evidence="1" type="ORF">Sango_0384800</name>
</gene>
<dbReference type="InterPro" id="IPR053134">
    <property type="entry name" value="RNA-dir_DNA_polymerase"/>
</dbReference>
<dbReference type="PANTHER" id="PTHR24559">
    <property type="entry name" value="TRANSPOSON TY3-I GAG-POL POLYPROTEIN"/>
    <property type="match status" value="1"/>
</dbReference>
<comment type="caution">
    <text evidence="1">The sequence shown here is derived from an EMBL/GenBank/DDBJ whole genome shotgun (WGS) entry which is preliminary data.</text>
</comment>
<dbReference type="InterPro" id="IPR043502">
    <property type="entry name" value="DNA/RNA_pol_sf"/>
</dbReference>
<reference evidence="1" key="1">
    <citation type="submission" date="2020-06" db="EMBL/GenBank/DDBJ databases">
        <authorList>
            <person name="Li T."/>
            <person name="Hu X."/>
            <person name="Zhang T."/>
            <person name="Song X."/>
            <person name="Zhang H."/>
            <person name="Dai N."/>
            <person name="Sheng W."/>
            <person name="Hou X."/>
            <person name="Wei L."/>
        </authorList>
    </citation>
    <scope>NUCLEOTIDE SEQUENCE</scope>
    <source>
        <strain evidence="1">K16</strain>
        <tissue evidence="1">Leaf</tissue>
    </source>
</reference>
<dbReference type="Gene3D" id="3.30.70.270">
    <property type="match status" value="1"/>
</dbReference>
<organism evidence="1 2">
    <name type="scientific">Sesamum angolense</name>
    <dbReference type="NCBI Taxonomy" id="2727404"/>
    <lineage>
        <taxon>Eukaryota</taxon>
        <taxon>Viridiplantae</taxon>
        <taxon>Streptophyta</taxon>
        <taxon>Embryophyta</taxon>
        <taxon>Tracheophyta</taxon>
        <taxon>Spermatophyta</taxon>
        <taxon>Magnoliopsida</taxon>
        <taxon>eudicotyledons</taxon>
        <taxon>Gunneridae</taxon>
        <taxon>Pentapetalae</taxon>
        <taxon>asterids</taxon>
        <taxon>lamiids</taxon>
        <taxon>Lamiales</taxon>
        <taxon>Pedaliaceae</taxon>
        <taxon>Sesamum</taxon>
    </lineage>
</organism>
<dbReference type="SUPFAM" id="SSF56672">
    <property type="entry name" value="DNA/RNA polymerases"/>
    <property type="match status" value="1"/>
</dbReference>
<dbReference type="InterPro" id="IPR043128">
    <property type="entry name" value="Rev_trsase/Diguanyl_cyclase"/>
</dbReference>
<name>A0AAE1XA51_9LAMI</name>
<reference evidence="1" key="2">
    <citation type="journal article" date="2024" name="Plant">
        <title>Genomic evolution and insights into agronomic trait innovations of Sesamum species.</title>
        <authorList>
            <person name="Miao H."/>
            <person name="Wang L."/>
            <person name="Qu L."/>
            <person name="Liu H."/>
            <person name="Sun Y."/>
            <person name="Le M."/>
            <person name="Wang Q."/>
            <person name="Wei S."/>
            <person name="Zheng Y."/>
            <person name="Lin W."/>
            <person name="Duan Y."/>
            <person name="Cao H."/>
            <person name="Xiong S."/>
            <person name="Wang X."/>
            <person name="Wei L."/>
            <person name="Li C."/>
            <person name="Ma Q."/>
            <person name="Ju M."/>
            <person name="Zhao R."/>
            <person name="Li G."/>
            <person name="Mu C."/>
            <person name="Tian Q."/>
            <person name="Mei H."/>
            <person name="Zhang T."/>
            <person name="Gao T."/>
            <person name="Zhang H."/>
        </authorList>
    </citation>
    <scope>NUCLEOTIDE SEQUENCE</scope>
    <source>
        <strain evidence="1">K16</strain>
    </source>
</reference>
<dbReference type="EMBL" id="JACGWL010000002">
    <property type="protein sequence ID" value="KAK4408038.1"/>
    <property type="molecule type" value="Genomic_DNA"/>
</dbReference>
<dbReference type="PANTHER" id="PTHR24559:SF444">
    <property type="entry name" value="REVERSE TRANSCRIPTASE DOMAIN-CONTAINING PROTEIN"/>
    <property type="match status" value="1"/>
</dbReference>